<feature type="binding site" evidence="11">
    <location>
        <position position="98"/>
    </location>
    <ligand>
        <name>Zn(2+)</name>
        <dbReference type="ChEBI" id="CHEBI:29105"/>
        <note>catalytic</note>
    </ligand>
</feature>
<dbReference type="GO" id="GO:0055086">
    <property type="term" value="P:nucleobase-containing small molecule metabolic process"/>
    <property type="evidence" value="ECO:0007669"/>
    <property type="project" value="UniProtKB-ARBA"/>
</dbReference>
<evidence type="ECO:0000256" key="9">
    <source>
        <dbReference type="ARBA" id="ARBA00049558"/>
    </source>
</evidence>
<dbReference type="Proteomes" id="UP001061958">
    <property type="component" value="Unassembled WGS sequence"/>
</dbReference>
<evidence type="ECO:0000313" key="14">
    <source>
        <dbReference type="EMBL" id="GJQ15474.1"/>
    </source>
</evidence>
<keyword evidence="6 12" id="KW-0378">Hydrolase</keyword>
<dbReference type="GO" id="GO:0004126">
    <property type="term" value="F:cytidine deaminase activity"/>
    <property type="evidence" value="ECO:0007669"/>
    <property type="project" value="UniProtKB-UniRule"/>
</dbReference>
<evidence type="ECO:0000256" key="7">
    <source>
        <dbReference type="ARBA" id="ARBA00022833"/>
    </source>
</evidence>
<evidence type="ECO:0000256" key="2">
    <source>
        <dbReference type="ARBA" id="ARBA00003949"/>
    </source>
</evidence>
<dbReference type="GO" id="GO:0072527">
    <property type="term" value="P:pyrimidine-containing compound metabolic process"/>
    <property type="evidence" value="ECO:0007669"/>
    <property type="project" value="UniProtKB-ARBA"/>
</dbReference>
<comment type="similarity">
    <text evidence="3 12">Belongs to the cytidine and deoxycytidylate deaminase family.</text>
</comment>
<organism evidence="14 15">
    <name type="scientific">Galdieria partita</name>
    <dbReference type="NCBI Taxonomy" id="83374"/>
    <lineage>
        <taxon>Eukaryota</taxon>
        <taxon>Rhodophyta</taxon>
        <taxon>Bangiophyceae</taxon>
        <taxon>Galdieriales</taxon>
        <taxon>Galdieriaceae</taxon>
        <taxon>Galdieria</taxon>
    </lineage>
</organism>
<dbReference type="InterPro" id="IPR016193">
    <property type="entry name" value="Cytidine_deaminase-like"/>
</dbReference>
<reference evidence="14" key="1">
    <citation type="journal article" date="2022" name="Proc. Natl. Acad. Sci. U.S.A.">
        <title>Life cycle and functional genomics of the unicellular red alga Galdieria for elucidating algal and plant evolution and industrial use.</title>
        <authorList>
            <person name="Hirooka S."/>
            <person name="Itabashi T."/>
            <person name="Ichinose T.M."/>
            <person name="Onuma R."/>
            <person name="Fujiwara T."/>
            <person name="Yamashita S."/>
            <person name="Jong L.W."/>
            <person name="Tomita R."/>
            <person name="Iwane A.H."/>
            <person name="Miyagishima S.Y."/>
        </authorList>
    </citation>
    <scope>NUCLEOTIDE SEQUENCE</scope>
    <source>
        <strain evidence="14">NBRC 102759</strain>
    </source>
</reference>
<evidence type="ECO:0000256" key="1">
    <source>
        <dbReference type="ARBA" id="ARBA00001947"/>
    </source>
</evidence>
<evidence type="ECO:0000256" key="11">
    <source>
        <dbReference type="PIRSR" id="PIRSR606262-3"/>
    </source>
</evidence>
<feature type="domain" description="CMP/dCMP-type deaminase" evidence="13">
    <location>
        <begin position="10"/>
        <end position="135"/>
    </location>
</feature>
<keyword evidence="5 11" id="KW-0479">Metal-binding</keyword>
<evidence type="ECO:0000256" key="8">
    <source>
        <dbReference type="ARBA" id="ARBA00032005"/>
    </source>
</evidence>
<dbReference type="PANTHER" id="PTHR11644:SF2">
    <property type="entry name" value="CYTIDINE DEAMINASE"/>
    <property type="match status" value="1"/>
</dbReference>
<keyword evidence="7 11" id="KW-0862">Zinc</keyword>
<proteinExistence type="inferred from homology"/>
<dbReference type="PANTHER" id="PTHR11644">
    <property type="entry name" value="CYTIDINE DEAMINASE"/>
    <property type="match status" value="1"/>
</dbReference>
<evidence type="ECO:0000256" key="12">
    <source>
        <dbReference type="RuleBase" id="RU364006"/>
    </source>
</evidence>
<name>A0A9C7UTM5_9RHOD</name>
<dbReference type="InterPro" id="IPR050202">
    <property type="entry name" value="Cyt/Deoxycyt_deaminase"/>
</dbReference>
<evidence type="ECO:0000256" key="10">
    <source>
        <dbReference type="PIRSR" id="PIRSR606262-1"/>
    </source>
</evidence>
<comment type="catalytic activity">
    <reaction evidence="12">
        <text>2'-deoxycytidine + H2O + H(+) = 2'-deoxyuridine + NH4(+)</text>
        <dbReference type="Rhea" id="RHEA:13433"/>
        <dbReference type="ChEBI" id="CHEBI:15377"/>
        <dbReference type="ChEBI" id="CHEBI:15378"/>
        <dbReference type="ChEBI" id="CHEBI:15698"/>
        <dbReference type="ChEBI" id="CHEBI:16450"/>
        <dbReference type="ChEBI" id="CHEBI:28938"/>
        <dbReference type="EC" id="3.5.4.5"/>
    </reaction>
</comment>
<feature type="binding site" evidence="11">
    <location>
        <position position="62"/>
    </location>
    <ligand>
        <name>Zn(2+)</name>
        <dbReference type="ChEBI" id="CHEBI:29105"/>
        <note>catalytic</note>
    </ligand>
</feature>
<comment type="cofactor">
    <cofactor evidence="1 11 12">
        <name>Zn(2+)</name>
        <dbReference type="ChEBI" id="CHEBI:29105"/>
    </cofactor>
</comment>
<dbReference type="GO" id="GO:0008270">
    <property type="term" value="F:zinc ion binding"/>
    <property type="evidence" value="ECO:0007669"/>
    <property type="project" value="UniProtKB-UniRule"/>
</dbReference>
<dbReference type="InterPro" id="IPR002125">
    <property type="entry name" value="CMP_dCMP_dom"/>
</dbReference>
<reference evidence="14" key="2">
    <citation type="submission" date="2022-01" db="EMBL/GenBank/DDBJ databases">
        <authorList>
            <person name="Hirooka S."/>
            <person name="Miyagishima S.Y."/>
        </authorList>
    </citation>
    <scope>NUCLEOTIDE SEQUENCE</scope>
    <source>
        <strain evidence="14">NBRC 102759</strain>
    </source>
</reference>
<dbReference type="Gene3D" id="3.40.140.10">
    <property type="entry name" value="Cytidine Deaminase, domain 2"/>
    <property type="match status" value="1"/>
</dbReference>
<dbReference type="InterPro" id="IPR016192">
    <property type="entry name" value="APOBEC/CMP_deaminase_Zn-bd"/>
</dbReference>
<protein>
    <recommendedName>
        <fullName evidence="4 12">Cytidine deaminase</fullName>
        <ecNumber evidence="4 12">3.5.4.5</ecNumber>
    </recommendedName>
    <alternativeName>
        <fullName evidence="8 12">Cytidine aminohydrolase</fullName>
    </alternativeName>
</protein>
<dbReference type="EC" id="3.5.4.5" evidence="4 12"/>
<evidence type="ECO:0000256" key="3">
    <source>
        <dbReference type="ARBA" id="ARBA00006576"/>
    </source>
</evidence>
<dbReference type="NCBIfam" id="NF004064">
    <property type="entry name" value="PRK05578.1"/>
    <property type="match status" value="1"/>
</dbReference>
<evidence type="ECO:0000259" key="13">
    <source>
        <dbReference type="PROSITE" id="PS51747"/>
    </source>
</evidence>
<dbReference type="GO" id="GO:0042802">
    <property type="term" value="F:identical protein binding"/>
    <property type="evidence" value="ECO:0007669"/>
    <property type="project" value="UniProtKB-ARBA"/>
</dbReference>
<accession>A0A9C7UTM5</accession>
<sequence>MRISDTLEDSVVVCLVQEAKAARLNAYAPYSKFRVGASLISSSKKLYSGCNVENSSFGLTICAERTAVVKAVCEGELAFGAIAVATDQESFIWPCGACRQFLSEFGNIPVISVKNDGSLQIQMLSHLLPFKFSNNDIVP</sequence>
<evidence type="ECO:0000313" key="15">
    <source>
        <dbReference type="Proteomes" id="UP001061958"/>
    </source>
</evidence>
<gene>
    <name evidence="14" type="ORF">GpartN1_g7265.t1</name>
</gene>
<dbReference type="AlphaFoldDB" id="A0A9C7UTM5"/>
<dbReference type="InterPro" id="IPR006262">
    <property type="entry name" value="Cyt_deam_tetra"/>
</dbReference>
<evidence type="ECO:0000256" key="5">
    <source>
        <dbReference type="ARBA" id="ARBA00022723"/>
    </source>
</evidence>
<dbReference type="OrthoDB" id="414540at2759"/>
<dbReference type="CDD" id="cd01283">
    <property type="entry name" value="cytidine_deaminase"/>
    <property type="match status" value="1"/>
</dbReference>
<comment type="caution">
    <text evidence="14">The sequence shown here is derived from an EMBL/GenBank/DDBJ whole genome shotgun (WGS) entry which is preliminary data.</text>
</comment>
<feature type="active site" description="Proton donor" evidence="10">
    <location>
        <position position="64"/>
    </location>
</feature>
<dbReference type="Pfam" id="PF00383">
    <property type="entry name" value="dCMP_cyt_deam_1"/>
    <property type="match status" value="1"/>
</dbReference>
<dbReference type="EMBL" id="BQMJ01000070">
    <property type="protein sequence ID" value="GJQ15474.1"/>
    <property type="molecule type" value="Genomic_DNA"/>
</dbReference>
<dbReference type="GO" id="GO:0005829">
    <property type="term" value="C:cytosol"/>
    <property type="evidence" value="ECO:0007669"/>
    <property type="project" value="TreeGrafter"/>
</dbReference>
<comment type="catalytic activity">
    <reaction evidence="9 12">
        <text>cytidine + H2O + H(+) = uridine + NH4(+)</text>
        <dbReference type="Rhea" id="RHEA:16069"/>
        <dbReference type="ChEBI" id="CHEBI:15377"/>
        <dbReference type="ChEBI" id="CHEBI:15378"/>
        <dbReference type="ChEBI" id="CHEBI:16704"/>
        <dbReference type="ChEBI" id="CHEBI:17562"/>
        <dbReference type="ChEBI" id="CHEBI:28938"/>
        <dbReference type="EC" id="3.5.4.5"/>
    </reaction>
</comment>
<feature type="binding site" evidence="11">
    <location>
        <position position="95"/>
    </location>
    <ligand>
        <name>Zn(2+)</name>
        <dbReference type="ChEBI" id="CHEBI:29105"/>
        <note>catalytic</note>
    </ligand>
</feature>
<dbReference type="PROSITE" id="PS51747">
    <property type="entry name" value="CYT_DCMP_DEAMINASES_2"/>
    <property type="match status" value="1"/>
</dbReference>
<dbReference type="SUPFAM" id="SSF53927">
    <property type="entry name" value="Cytidine deaminase-like"/>
    <property type="match status" value="1"/>
</dbReference>
<dbReference type="PROSITE" id="PS00903">
    <property type="entry name" value="CYT_DCMP_DEAMINASES_1"/>
    <property type="match status" value="1"/>
</dbReference>
<evidence type="ECO:0000256" key="6">
    <source>
        <dbReference type="ARBA" id="ARBA00022801"/>
    </source>
</evidence>
<keyword evidence="15" id="KW-1185">Reference proteome</keyword>
<comment type="function">
    <text evidence="2 12">This enzyme scavenges exogenous and endogenous cytidine and 2'-deoxycytidine for UMP synthesis.</text>
</comment>
<evidence type="ECO:0000256" key="4">
    <source>
        <dbReference type="ARBA" id="ARBA00012783"/>
    </source>
</evidence>
<dbReference type="NCBIfam" id="TIGR01354">
    <property type="entry name" value="cyt_deam_tetra"/>
    <property type="match status" value="1"/>
</dbReference>
<dbReference type="FunFam" id="3.40.140.10:FF:000008">
    <property type="entry name" value="Cytidine deaminase"/>
    <property type="match status" value="1"/>
</dbReference>